<dbReference type="Pfam" id="PF00685">
    <property type="entry name" value="Sulfotransfer_1"/>
    <property type="match status" value="1"/>
</dbReference>
<dbReference type="InterPro" id="IPR000863">
    <property type="entry name" value="Sulfotransferase_dom"/>
</dbReference>
<evidence type="ECO:0000256" key="1">
    <source>
        <dbReference type="ARBA" id="ARBA00022679"/>
    </source>
</evidence>
<dbReference type="Gene3D" id="3.40.50.2000">
    <property type="entry name" value="Glycogen Phosphorylase B"/>
    <property type="match status" value="2"/>
</dbReference>
<gene>
    <name evidence="5" type="ORF">GCM10011312_25240</name>
</gene>
<evidence type="ECO:0000259" key="2">
    <source>
        <dbReference type="Pfam" id="PF00534"/>
    </source>
</evidence>
<keyword evidence="6" id="KW-1185">Reference proteome</keyword>
<dbReference type="SUPFAM" id="SSF52540">
    <property type="entry name" value="P-loop containing nucleoside triphosphate hydrolases"/>
    <property type="match status" value="1"/>
</dbReference>
<feature type="domain" description="Glycosyltransferase subfamily 4-like N-terminal" evidence="4">
    <location>
        <begin position="379"/>
        <end position="481"/>
    </location>
</feature>
<dbReference type="GO" id="GO:0016757">
    <property type="term" value="F:glycosyltransferase activity"/>
    <property type="evidence" value="ECO:0007669"/>
    <property type="project" value="InterPro"/>
</dbReference>
<dbReference type="Pfam" id="PF00534">
    <property type="entry name" value="Glycos_transf_1"/>
    <property type="match status" value="1"/>
</dbReference>
<dbReference type="InterPro" id="IPR027417">
    <property type="entry name" value="P-loop_NTPase"/>
</dbReference>
<keyword evidence="1" id="KW-0808">Transferase</keyword>
<dbReference type="EMBL" id="BMGK01000013">
    <property type="protein sequence ID" value="GGE00747.1"/>
    <property type="molecule type" value="Genomic_DNA"/>
</dbReference>
<evidence type="ECO:0000259" key="3">
    <source>
        <dbReference type="Pfam" id="PF00685"/>
    </source>
</evidence>
<evidence type="ECO:0000313" key="5">
    <source>
        <dbReference type="EMBL" id="GGE00747.1"/>
    </source>
</evidence>
<feature type="domain" description="Glycosyl transferase family 1" evidence="2">
    <location>
        <begin position="499"/>
        <end position="658"/>
    </location>
</feature>
<dbReference type="CDD" id="cd03809">
    <property type="entry name" value="GT4_MtfB-like"/>
    <property type="match status" value="1"/>
</dbReference>
<proteinExistence type="predicted"/>
<name>A0A8J2YBR8_9FLAO</name>
<dbReference type="PANTHER" id="PTHR46401">
    <property type="entry name" value="GLYCOSYLTRANSFERASE WBBK-RELATED"/>
    <property type="match status" value="1"/>
</dbReference>
<evidence type="ECO:0008006" key="7">
    <source>
        <dbReference type="Google" id="ProtNLM"/>
    </source>
</evidence>
<organism evidence="5 6">
    <name type="scientific">Planktosalinus lacus</name>
    <dbReference type="NCBI Taxonomy" id="1526573"/>
    <lineage>
        <taxon>Bacteria</taxon>
        <taxon>Pseudomonadati</taxon>
        <taxon>Bacteroidota</taxon>
        <taxon>Flavobacteriia</taxon>
        <taxon>Flavobacteriales</taxon>
        <taxon>Flavobacteriaceae</taxon>
        <taxon>Planktosalinus</taxon>
    </lineage>
</organism>
<comment type="caution">
    <text evidence="5">The sequence shown here is derived from an EMBL/GenBank/DDBJ whole genome shotgun (WGS) entry which is preliminary data.</text>
</comment>
<dbReference type="RefSeq" id="WP_188443108.1">
    <property type="nucleotide sequence ID" value="NZ_BMGK01000013.1"/>
</dbReference>
<feature type="domain" description="Sulfotransferase" evidence="3">
    <location>
        <begin position="10"/>
        <end position="224"/>
    </location>
</feature>
<dbReference type="SUPFAM" id="SSF53756">
    <property type="entry name" value="UDP-Glycosyltransferase/glycogen phosphorylase"/>
    <property type="match status" value="1"/>
</dbReference>
<dbReference type="InterPro" id="IPR028098">
    <property type="entry name" value="Glyco_trans_4-like_N"/>
</dbReference>
<dbReference type="Pfam" id="PF13439">
    <property type="entry name" value="Glyco_transf_4"/>
    <property type="match status" value="1"/>
</dbReference>
<accession>A0A8J2YBR8</accession>
<dbReference type="PANTHER" id="PTHR46401:SF2">
    <property type="entry name" value="GLYCOSYLTRANSFERASE WBBK-RELATED"/>
    <property type="match status" value="1"/>
</dbReference>
<reference evidence="5" key="2">
    <citation type="submission" date="2020-09" db="EMBL/GenBank/DDBJ databases">
        <authorList>
            <person name="Sun Q."/>
            <person name="Zhou Y."/>
        </authorList>
    </citation>
    <scope>NUCLEOTIDE SEQUENCE</scope>
    <source>
        <strain evidence="5">CGMCC 1.12924</strain>
    </source>
</reference>
<dbReference type="Proteomes" id="UP000652231">
    <property type="component" value="Unassembled WGS sequence"/>
</dbReference>
<protein>
    <recommendedName>
        <fullName evidence="7">Mannosyltransferase</fullName>
    </recommendedName>
</protein>
<evidence type="ECO:0000259" key="4">
    <source>
        <dbReference type="Pfam" id="PF13439"/>
    </source>
</evidence>
<dbReference type="Gene3D" id="3.40.50.300">
    <property type="entry name" value="P-loop containing nucleotide triphosphate hydrolases"/>
    <property type="match status" value="1"/>
</dbReference>
<reference evidence="5" key="1">
    <citation type="journal article" date="2014" name="Int. J. Syst. Evol. Microbiol.">
        <title>Complete genome sequence of Corynebacterium casei LMG S-19264T (=DSM 44701T), isolated from a smear-ripened cheese.</title>
        <authorList>
            <consortium name="US DOE Joint Genome Institute (JGI-PGF)"/>
            <person name="Walter F."/>
            <person name="Albersmeier A."/>
            <person name="Kalinowski J."/>
            <person name="Ruckert C."/>
        </authorList>
    </citation>
    <scope>NUCLEOTIDE SEQUENCE</scope>
    <source>
        <strain evidence="5">CGMCC 1.12924</strain>
    </source>
</reference>
<sequence>MKCWIASFPRSGNTFFRNILYYVYGIESSTWHKETTYPVDQNYDKFDFVKTHLLPEELEPSDENIPAIYLIRDGRDALVSIAHHRSDIVEPGSDFKTNLKEAIFADEGSYFGGWSNNVTQWTKRADIIIKYEDLISNPKKVFERIEKLISLPQGNWENLPDFKSMKYGKPKYGGQTTSKIIKIEDSDFAEKFFRKGVSGTWKSEMPDNLLNFFWQFHGETMESMGYDPSPSKTPQNSLIDELEMKKLGLHPEGISVEKKKIKVLIEGNKLLDTKNDGIKVYLSQLLKYFEILEQKGSSQFSFDLLIENKVIPIINYFETINSLKSTKKNYEIYLMSLKGLIKNYLPKTIYNPLADIYRNSPVRDLLRKTKKSTLIKEEKKILQQHSKISVDYDIVHLPLPQNYEKIKHFNSKVVVTIHDITHKLLPQFHTRLNINQSEEGILFCKEKADSFIAISNNTSKDLKQSYNIPESKIDVIYEASDPNLFYQNFNSNHLEHVKNKYQISNHPYFLCLSTIEPRKNIINTIKGFKIFRDKHPASNVNLVIAGEKGWKVDKILAENSKGSQNIIFTGYIEDIDLKAIYSDAIAFCYLSYYEGFGLPPLEAMSCKTPVIHSGVSSLSEVICESGLVANPEDPLSIADKMELLFLNPTLRNDLAIKGFEKSLTFSWRKTTFETLKVYKKCVH</sequence>
<dbReference type="InterPro" id="IPR001296">
    <property type="entry name" value="Glyco_trans_1"/>
</dbReference>
<dbReference type="GO" id="GO:0008146">
    <property type="term" value="F:sulfotransferase activity"/>
    <property type="evidence" value="ECO:0007669"/>
    <property type="project" value="InterPro"/>
</dbReference>
<evidence type="ECO:0000313" key="6">
    <source>
        <dbReference type="Proteomes" id="UP000652231"/>
    </source>
</evidence>
<dbReference type="AlphaFoldDB" id="A0A8J2YBR8"/>